<dbReference type="PROSITE" id="PS51296">
    <property type="entry name" value="RIESKE"/>
    <property type="match status" value="1"/>
</dbReference>
<keyword evidence="7" id="KW-1185">Reference proteome</keyword>
<evidence type="ECO:0000256" key="1">
    <source>
        <dbReference type="ARBA" id="ARBA00022714"/>
    </source>
</evidence>
<evidence type="ECO:0000256" key="4">
    <source>
        <dbReference type="ARBA" id="ARBA00023014"/>
    </source>
</evidence>
<protein>
    <submittedName>
        <fullName evidence="6">Ferredoxin subunit of nitrite reductase and ring-hydroxylating dioxygenase</fullName>
    </submittedName>
</protein>
<dbReference type="eggNOG" id="COG5285">
    <property type="taxonomic scope" value="Bacteria"/>
</dbReference>
<dbReference type="eggNOG" id="COG2146">
    <property type="taxonomic scope" value="Bacteria"/>
</dbReference>
<feature type="domain" description="Rieske" evidence="5">
    <location>
        <begin position="342"/>
        <end position="434"/>
    </location>
</feature>
<dbReference type="HOGENOM" id="CLU_672391_0_0_3"/>
<dbReference type="KEGG" id="mic:Mic7113_4134"/>
<dbReference type="AlphaFoldDB" id="K9WJ48"/>
<dbReference type="Pfam" id="PF05721">
    <property type="entry name" value="PhyH"/>
    <property type="match status" value="1"/>
</dbReference>
<dbReference type="InterPro" id="IPR017941">
    <property type="entry name" value="Rieske_2Fe-2S"/>
</dbReference>
<keyword evidence="6" id="KW-0223">Dioxygenase</keyword>
<keyword evidence="6" id="KW-0560">Oxidoreductase</keyword>
<evidence type="ECO:0000259" key="5">
    <source>
        <dbReference type="PROSITE" id="PS51296"/>
    </source>
</evidence>
<sequence>MTNLSLTAKSIGFEHIHSIPLHEINDRVMRGEIVVMPKCLQAMGYFERLKEATLEAICQAVGEAKAAQVRSKGFEAIHEIINLDELVAISNSSYDVIRSLAPGLSKAVVKEIFQRKQPFYFEESPNVRFHIPYDVVVERKKEFSQFHWNGKVTAHGPHHDSWYQCPTNCVNIWIAIGSVKIGNGLSIYPQVYGKRLPCTEDGKILRDQYFGSVLNFDLEPGDALIFHGEHLHSSELNSTDATRYVVSLRMTLEKPKFLGQSPYKSNYIYSETNDGLAAACNQVSAKISRRFIKQLDSHLNRSETPNYVISALDISIFDNTSADFPKPPLVKTVEGTSQDKTKLIIDSTELAIGTIKPVSQTMCVARVDENRVVAFSRHCPHEGADLAGGYLRDGCVVCPWHNLPLNIETGASPCKSLSQLKVFDCVESDGTVEIQG</sequence>
<gene>
    <name evidence="6" type="ORF">Mic7113_4134</name>
</gene>
<name>K9WJ48_9CYAN</name>
<accession>K9WJ48</accession>
<reference evidence="6 7" key="1">
    <citation type="submission" date="2012-06" db="EMBL/GenBank/DDBJ databases">
        <title>Finished chromosome of genome of Microcoleus sp. PCC 7113.</title>
        <authorList>
            <consortium name="US DOE Joint Genome Institute"/>
            <person name="Gugger M."/>
            <person name="Coursin T."/>
            <person name="Rippka R."/>
            <person name="Tandeau De Marsac N."/>
            <person name="Huntemann M."/>
            <person name="Wei C.-L."/>
            <person name="Han J."/>
            <person name="Detter J.C."/>
            <person name="Han C."/>
            <person name="Tapia R."/>
            <person name="Chen A."/>
            <person name="Kyrpides N."/>
            <person name="Mavromatis K."/>
            <person name="Markowitz V."/>
            <person name="Szeto E."/>
            <person name="Ivanova N."/>
            <person name="Pagani I."/>
            <person name="Pati A."/>
            <person name="Goodwin L."/>
            <person name="Nordberg H.P."/>
            <person name="Cantor M.N."/>
            <person name="Hua S.X."/>
            <person name="Woyke T."/>
            <person name="Kerfeld C.A."/>
        </authorList>
    </citation>
    <scope>NUCLEOTIDE SEQUENCE [LARGE SCALE GENOMIC DNA]</scope>
    <source>
        <strain evidence="6 7">PCC 7113</strain>
    </source>
</reference>
<keyword evidence="3" id="KW-0408">Iron</keyword>
<keyword evidence="4" id="KW-0411">Iron-sulfur</keyword>
<dbReference type="GO" id="GO:0051537">
    <property type="term" value="F:2 iron, 2 sulfur cluster binding"/>
    <property type="evidence" value="ECO:0007669"/>
    <property type="project" value="UniProtKB-KW"/>
</dbReference>
<dbReference type="InterPro" id="IPR008775">
    <property type="entry name" value="Phytyl_CoA_dOase-like"/>
</dbReference>
<dbReference type="Pfam" id="PF00355">
    <property type="entry name" value="Rieske"/>
    <property type="match status" value="1"/>
</dbReference>
<dbReference type="InterPro" id="IPR036922">
    <property type="entry name" value="Rieske_2Fe-2S_sf"/>
</dbReference>
<keyword evidence="1" id="KW-0001">2Fe-2S</keyword>
<evidence type="ECO:0000256" key="2">
    <source>
        <dbReference type="ARBA" id="ARBA00022723"/>
    </source>
</evidence>
<dbReference type="Proteomes" id="UP000010471">
    <property type="component" value="Chromosome"/>
</dbReference>
<dbReference type="SUPFAM" id="SSF51197">
    <property type="entry name" value="Clavaminate synthase-like"/>
    <property type="match status" value="1"/>
</dbReference>
<dbReference type="SUPFAM" id="SSF50022">
    <property type="entry name" value="ISP domain"/>
    <property type="match status" value="1"/>
</dbReference>
<dbReference type="RefSeq" id="WP_015183972.1">
    <property type="nucleotide sequence ID" value="NC_019738.1"/>
</dbReference>
<organism evidence="6 7">
    <name type="scientific">Allocoleopsis franciscana PCC 7113</name>
    <dbReference type="NCBI Taxonomy" id="1173027"/>
    <lineage>
        <taxon>Bacteria</taxon>
        <taxon>Bacillati</taxon>
        <taxon>Cyanobacteriota</taxon>
        <taxon>Cyanophyceae</taxon>
        <taxon>Coleofasciculales</taxon>
        <taxon>Coleofasciculaceae</taxon>
        <taxon>Allocoleopsis</taxon>
        <taxon>Allocoleopsis franciscana</taxon>
    </lineage>
</organism>
<dbReference type="Gene3D" id="2.102.10.10">
    <property type="entry name" value="Rieske [2Fe-2S] iron-sulphur domain"/>
    <property type="match status" value="1"/>
</dbReference>
<dbReference type="STRING" id="1173027.Mic7113_4134"/>
<keyword evidence="2" id="KW-0479">Metal-binding</keyword>
<dbReference type="GO" id="GO:0016706">
    <property type="term" value="F:2-oxoglutarate-dependent dioxygenase activity"/>
    <property type="evidence" value="ECO:0007669"/>
    <property type="project" value="UniProtKB-ARBA"/>
</dbReference>
<dbReference type="OrthoDB" id="9781621at2"/>
<evidence type="ECO:0000256" key="3">
    <source>
        <dbReference type="ARBA" id="ARBA00023004"/>
    </source>
</evidence>
<proteinExistence type="predicted"/>
<dbReference type="GO" id="GO:0046872">
    <property type="term" value="F:metal ion binding"/>
    <property type="evidence" value="ECO:0007669"/>
    <property type="project" value="UniProtKB-KW"/>
</dbReference>
<evidence type="ECO:0000313" key="6">
    <source>
        <dbReference type="EMBL" id="AFZ19836.1"/>
    </source>
</evidence>
<dbReference type="Gene3D" id="2.60.120.620">
    <property type="entry name" value="q2cbj1_9rhob like domain"/>
    <property type="match status" value="1"/>
</dbReference>
<dbReference type="CDD" id="cd03467">
    <property type="entry name" value="Rieske"/>
    <property type="match status" value="1"/>
</dbReference>
<evidence type="ECO:0000313" key="7">
    <source>
        <dbReference type="Proteomes" id="UP000010471"/>
    </source>
</evidence>
<dbReference type="GO" id="GO:0004497">
    <property type="term" value="F:monooxygenase activity"/>
    <property type="evidence" value="ECO:0007669"/>
    <property type="project" value="UniProtKB-ARBA"/>
</dbReference>
<dbReference type="EMBL" id="CP003630">
    <property type="protein sequence ID" value="AFZ19836.1"/>
    <property type="molecule type" value="Genomic_DNA"/>
</dbReference>